<evidence type="ECO:0008006" key="5">
    <source>
        <dbReference type="Google" id="ProtNLM"/>
    </source>
</evidence>
<evidence type="ECO:0000313" key="3">
    <source>
        <dbReference type="EMBL" id="RWX43873.1"/>
    </source>
</evidence>
<evidence type="ECO:0000313" key="4">
    <source>
        <dbReference type="Proteomes" id="UP000287853"/>
    </source>
</evidence>
<protein>
    <recommendedName>
        <fullName evidence="5">Secreted protein</fullName>
    </recommendedName>
</protein>
<dbReference type="AlphaFoldDB" id="A0A3S3QCI2"/>
<dbReference type="PROSITE" id="PS51257">
    <property type="entry name" value="PROKAR_LIPOPROTEIN"/>
    <property type="match status" value="1"/>
</dbReference>
<reference evidence="3 4" key="1">
    <citation type="submission" date="2017-01" db="EMBL/GenBank/DDBJ databases">
        <title>The cable genome- insights into the physiology and evolution of filamentous bacteria capable of sulfide oxidation via long distance electron transfer.</title>
        <authorList>
            <person name="Schreiber L."/>
            <person name="Bjerg J.T."/>
            <person name="Boggild A."/>
            <person name="Van De Vossenberg J."/>
            <person name="Meysman F."/>
            <person name="Nielsen L.P."/>
            <person name="Schramm A."/>
            <person name="Kjeldsen K.U."/>
        </authorList>
    </citation>
    <scope>NUCLEOTIDE SEQUENCE [LARGE SCALE GENOMIC DNA]</scope>
    <source>
        <strain evidence="3">MCF</strain>
    </source>
</reference>
<name>A0A3S3QCI2_9BACT</name>
<feature type="compositionally biased region" description="Polar residues" evidence="1">
    <location>
        <begin position="55"/>
        <end position="69"/>
    </location>
</feature>
<comment type="caution">
    <text evidence="3">The sequence shown here is derived from an EMBL/GenBank/DDBJ whole genome shotgun (WGS) entry which is preliminary data.</text>
</comment>
<feature type="signal peptide" evidence="2">
    <location>
        <begin position="1"/>
        <end position="29"/>
    </location>
</feature>
<accession>A0A3S3QCI2</accession>
<dbReference type="Proteomes" id="UP000287853">
    <property type="component" value="Unassembled WGS sequence"/>
</dbReference>
<keyword evidence="2" id="KW-0732">Signal</keyword>
<evidence type="ECO:0000256" key="1">
    <source>
        <dbReference type="SAM" id="MobiDB-lite"/>
    </source>
</evidence>
<sequence>MKTTCRQAAHRFFIVLALLLTFGCTPTKALSHCGHEHPQDENGVTMPDFGFSLSGTCNEASAETAPSDNSEPEDALLKDIEEPLDSPSSDLAATPAPPIEEAQPTS</sequence>
<dbReference type="EMBL" id="MTKO01000107">
    <property type="protein sequence ID" value="RWX43873.1"/>
    <property type="molecule type" value="Genomic_DNA"/>
</dbReference>
<evidence type="ECO:0000256" key="2">
    <source>
        <dbReference type="SAM" id="SignalP"/>
    </source>
</evidence>
<keyword evidence="4" id="KW-1185">Reference proteome</keyword>
<gene>
    <name evidence="3" type="ORF">H206_02367</name>
</gene>
<feature type="region of interest" description="Disordered" evidence="1">
    <location>
        <begin position="55"/>
        <end position="106"/>
    </location>
</feature>
<proteinExistence type="predicted"/>
<organism evidence="3 4">
    <name type="scientific">Candidatus Electrothrix aarhusensis</name>
    <dbReference type="NCBI Taxonomy" id="1859131"/>
    <lineage>
        <taxon>Bacteria</taxon>
        <taxon>Pseudomonadati</taxon>
        <taxon>Thermodesulfobacteriota</taxon>
        <taxon>Desulfobulbia</taxon>
        <taxon>Desulfobulbales</taxon>
        <taxon>Desulfobulbaceae</taxon>
        <taxon>Candidatus Electrothrix</taxon>
    </lineage>
</organism>
<feature type="chain" id="PRO_5018701590" description="Secreted protein" evidence="2">
    <location>
        <begin position="30"/>
        <end position="106"/>
    </location>
</feature>